<evidence type="ECO:0000256" key="2">
    <source>
        <dbReference type="ARBA" id="ARBA00022485"/>
    </source>
</evidence>
<evidence type="ECO:0000256" key="7">
    <source>
        <dbReference type="ARBA" id="ARBA00023601"/>
    </source>
</evidence>
<dbReference type="InterPro" id="IPR013785">
    <property type="entry name" value="Aldolase_TIM"/>
</dbReference>
<dbReference type="Proteomes" id="UP001377160">
    <property type="component" value="Unassembled WGS sequence"/>
</dbReference>
<dbReference type="CDD" id="cd01335">
    <property type="entry name" value="Radical_SAM"/>
    <property type="match status" value="1"/>
</dbReference>
<evidence type="ECO:0000256" key="5">
    <source>
        <dbReference type="ARBA" id="ARBA00023004"/>
    </source>
</evidence>
<evidence type="ECO:0000313" key="10">
    <source>
        <dbReference type="Proteomes" id="UP001377160"/>
    </source>
</evidence>
<dbReference type="EMBL" id="JBANDX010000002">
    <property type="protein sequence ID" value="MEL0607280.1"/>
    <property type="molecule type" value="Genomic_DNA"/>
</dbReference>
<comment type="similarity">
    <text evidence="7">Belongs to the radical SAM superfamily. Anaerobic sulfatase-maturating enzyme family.</text>
</comment>
<evidence type="ECO:0000256" key="1">
    <source>
        <dbReference type="ARBA" id="ARBA00001966"/>
    </source>
</evidence>
<evidence type="ECO:0000256" key="3">
    <source>
        <dbReference type="ARBA" id="ARBA00022691"/>
    </source>
</evidence>
<gene>
    <name evidence="9" type="ORF">V8Z71_03100</name>
</gene>
<keyword evidence="2" id="KW-0004">4Fe-4S</keyword>
<dbReference type="Pfam" id="PF04055">
    <property type="entry name" value="Radical_SAM"/>
    <property type="match status" value="1"/>
</dbReference>
<dbReference type="Pfam" id="PF13186">
    <property type="entry name" value="SPASM"/>
    <property type="match status" value="1"/>
</dbReference>
<dbReference type="InterPro" id="IPR023885">
    <property type="entry name" value="4Fe4S-binding_SPASM_dom"/>
</dbReference>
<accession>A0ABU9FMJ6</accession>
<dbReference type="PANTHER" id="PTHR43273">
    <property type="entry name" value="ANAEROBIC SULFATASE-MATURATING ENZYME HOMOLOG ASLB-RELATED"/>
    <property type="match status" value="1"/>
</dbReference>
<protein>
    <submittedName>
        <fullName evidence="9">Anaerobic sulfatase maturase</fullName>
    </submittedName>
</protein>
<dbReference type="SFLD" id="SFLDG01384">
    <property type="entry name" value="thioether_bond_formation_requi"/>
    <property type="match status" value="1"/>
</dbReference>
<comment type="caution">
    <text evidence="9">The sequence shown here is derived from an EMBL/GenBank/DDBJ whole genome shotgun (WGS) entry which is preliminary data.</text>
</comment>
<keyword evidence="4" id="KW-0479">Metal-binding</keyword>
<dbReference type="NCBIfam" id="TIGR04085">
    <property type="entry name" value="rSAM_more_4Fe4S"/>
    <property type="match status" value="1"/>
</dbReference>
<dbReference type="InterPro" id="IPR007197">
    <property type="entry name" value="rSAM"/>
</dbReference>
<dbReference type="SFLD" id="SFLDS00029">
    <property type="entry name" value="Radical_SAM"/>
    <property type="match status" value="1"/>
</dbReference>
<dbReference type="InterPro" id="IPR058240">
    <property type="entry name" value="rSAM_sf"/>
</dbReference>
<keyword evidence="5" id="KW-0408">Iron</keyword>
<dbReference type="PANTHER" id="PTHR43273:SF3">
    <property type="entry name" value="ANAEROBIC SULFATASE-MATURATING ENZYME HOMOLOG ASLB-RELATED"/>
    <property type="match status" value="1"/>
</dbReference>
<dbReference type="InterPro" id="IPR047207">
    <property type="entry name" value="SPASM_anSME"/>
</dbReference>
<dbReference type="SFLD" id="SFLDG01386">
    <property type="entry name" value="main_SPASM_domain-containing"/>
    <property type="match status" value="1"/>
</dbReference>
<proteinExistence type="inferred from homology"/>
<name>A0ABU9FMJ6_9VIBR</name>
<evidence type="ECO:0000313" key="9">
    <source>
        <dbReference type="EMBL" id="MEL0607280.1"/>
    </source>
</evidence>
<keyword evidence="3" id="KW-0949">S-adenosyl-L-methionine</keyword>
<dbReference type="SFLD" id="SFLDF00285">
    <property type="entry name" value="anaerobic_Ser-type_sulfatase-m"/>
    <property type="match status" value="1"/>
</dbReference>
<feature type="domain" description="Radical SAM core" evidence="8">
    <location>
        <begin position="20"/>
        <end position="266"/>
    </location>
</feature>
<evidence type="ECO:0000256" key="4">
    <source>
        <dbReference type="ARBA" id="ARBA00022723"/>
    </source>
</evidence>
<dbReference type="InterPro" id="IPR023867">
    <property type="entry name" value="Sulphatase_maturase_rSAM"/>
</dbReference>
<organism evidence="9 10">
    <name type="scientific">Vibrio echinoideorum</name>
    <dbReference type="NCBI Taxonomy" id="2100116"/>
    <lineage>
        <taxon>Bacteria</taxon>
        <taxon>Pseudomonadati</taxon>
        <taxon>Pseudomonadota</taxon>
        <taxon>Gammaproteobacteria</taxon>
        <taxon>Vibrionales</taxon>
        <taxon>Vibrionaceae</taxon>
        <taxon>Vibrio</taxon>
    </lineage>
</organism>
<evidence type="ECO:0000256" key="6">
    <source>
        <dbReference type="ARBA" id="ARBA00023014"/>
    </source>
</evidence>
<keyword evidence="6" id="KW-0411">Iron-sulfur</keyword>
<dbReference type="RefSeq" id="WP_341634268.1">
    <property type="nucleotide sequence ID" value="NZ_JBANDX010000002.1"/>
</dbReference>
<dbReference type="SFLD" id="SFLDG01067">
    <property type="entry name" value="SPASM/twitch_domain_containing"/>
    <property type="match status" value="1"/>
</dbReference>
<keyword evidence="10" id="KW-1185">Reference proteome</keyword>
<reference evidence="9 10" key="1">
    <citation type="submission" date="2024-02" db="EMBL/GenBank/DDBJ databases">
        <title>Bacteria isolated from the canopy kelp, Nereocystis luetkeana.</title>
        <authorList>
            <person name="Pfister C.A."/>
            <person name="Younker I.T."/>
            <person name="Light S.H."/>
        </authorList>
    </citation>
    <scope>NUCLEOTIDE SEQUENCE [LARGE SCALE GENOMIC DNA]</scope>
    <source>
        <strain evidence="9 10">TI.1.15</strain>
    </source>
</reference>
<comment type="cofactor">
    <cofactor evidence="1">
        <name>[4Fe-4S] cluster</name>
        <dbReference type="ChEBI" id="CHEBI:49883"/>
    </cofactor>
</comment>
<dbReference type="PROSITE" id="PS51918">
    <property type="entry name" value="RADICAL_SAM"/>
    <property type="match status" value="1"/>
</dbReference>
<dbReference type="SUPFAM" id="SSF102114">
    <property type="entry name" value="Radical SAM enzymes"/>
    <property type="match status" value="1"/>
</dbReference>
<dbReference type="CDD" id="cd21120">
    <property type="entry name" value="SPASM_anSME"/>
    <property type="match status" value="1"/>
</dbReference>
<dbReference type="InterPro" id="IPR034491">
    <property type="entry name" value="Anaerob_Ser_sulfatase-maturase"/>
</dbReference>
<dbReference type="SFLD" id="SFLDG01072">
    <property type="entry name" value="dehydrogenase_like"/>
    <property type="match status" value="1"/>
</dbReference>
<dbReference type="NCBIfam" id="TIGR03942">
    <property type="entry name" value="sulfatase_rSAM"/>
    <property type="match status" value="1"/>
</dbReference>
<sequence>MTTLSLSNLSSVPQFNGKAHSKLQALAKPIGAVCNISCTYCYYLEKQQLLEYPKGSQYTMDEALLERYIKQYIEGQNTPEIIFSWHGGEPTLLGVDYFQKVVELQKKYCPSYSKISNDLQTNGTLLNDAWCKFFKKNDFIIGVSIDGPEHLHNHYRTNRAGKGTFSQTMRGIRFLQKHNVNFATLTCVNDVTSQHPLEVYHFLRDEVGSKQLQFIPVVDKRAAHTNNKWLTNQKAIIPVSGDLEPWSVESAQWGEFLSTIFDEWYQHDFGQVLVPYFENFFGVWMGKESTMCTLSEICGKGLAVEPNGDVYLCDHYVFPEFQLGNIQEQELSTLAFSSAQQSFGFAKQKSLPKQCQTCEFKFACHGECPKNRILKSRDGEAGLNYLCEGWLRFFKHVDPLINTLLEANEMPSRLSRKSD</sequence>
<evidence type="ECO:0000259" key="8">
    <source>
        <dbReference type="PROSITE" id="PS51918"/>
    </source>
</evidence>
<dbReference type="Gene3D" id="3.20.20.70">
    <property type="entry name" value="Aldolase class I"/>
    <property type="match status" value="1"/>
</dbReference>